<reference evidence="1" key="2">
    <citation type="submission" date="2021-04" db="EMBL/GenBank/DDBJ databases">
        <authorList>
            <person name="Gilroy R."/>
        </authorList>
    </citation>
    <scope>NUCLEOTIDE SEQUENCE</scope>
    <source>
        <strain evidence="1">ChiBcec8-13705</strain>
    </source>
</reference>
<gene>
    <name evidence="1" type="ORF">H9945_01255</name>
</gene>
<organism evidence="1 2">
    <name type="scientific">Candidatus Gemmiger avicola</name>
    <dbReference type="NCBI Taxonomy" id="2838605"/>
    <lineage>
        <taxon>Bacteria</taxon>
        <taxon>Bacillati</taxon>
        <taxon>Bacillota</taxon>
        <taxon>Clostridia</taxon>
        <taxon>Eubacteriales</taxon>
        <taxon>Gemmiger</taxon>
    </lineage>
</organism>
<dbReference type="AlphaFoldDB" id="A0A9D2M5D0"/>
<protein>
    <recommendedName>
        <fullName evidence="3">RNA polymerase sigma-70 region 4 domain-containing protein</fullName>
    </recommendedName>
</protein>
<evidence type="ECO:0000313" key="1">
    <source>
        <dbReference type="EMBL" id="HJB41109.1"/>
    </source>
</evidence>
<dbReference type="EMBL" id="DWYG01000013">
    <property type="protein sequence ID" value="HJB41109.1"/>
    <property type="molecule type" value="Genomic_DNA"/>
</dbReference>
<sequence length="142" mass="16476">MPMTYAEKIRWLRRYGDARRQQRVLEKEIEALRSDAERVTPLLGALPGGAGEGGRVPRAVEAILEAQEQLRAQCDQCAAVRAEVEAAIARVPGQRDQEILRRRYILGQKWEQIAVEMVIDLRWIYRMHKRVVCNMDLREIDH</sequence>
<name>A0A9D2M5D0_9FIRM</name>
<proteinExistence type="predicted"/>
<evidence type="ECO:0000313" key="2">
    <source>
        <dbReference type="Proteomes" id="UP000886803"/>
    </source>
</evidence>
<evidence type="ECO:0008006" key="3">
    <source>
        <dbReference type="Google" id="ProtNLM"/>
    </source>
</evidence>
<dbReference type="Proteomes" id="UP000886803">
    <property type="component" value="Unassembled WGS sequence"/>
</dbReference>
<accession>A0A9D2M5D0</accession>
<reference evidence="1" key="1">
    <citation type="journal article" date="2021" name="PeerJ">
        <title>Extensive microbial diversity within the chicken gut microbiome revealed by metagenomics and culture.</title>
        <authorList>
            <person name="Gilroy R."/>
            <person name="Ravi A."/>
            <person name="Getino M."/>
            <person name="Pursley I."/>
            <person name="Horton D.L."/>
            <person name="Alikhan N.F."/>
            <person name="Baker D."/>
            <person name="Gharbi K."/>
            <person name="Hall N."/>
            <person name="Watson M."/>
            <person name="Adriaenssens E.M."/>
            <person name="Foster-Nyarko E."/>
            <person name="Jarju S."/>
            <person name="Secka A."/>
            <person name="Antonio M."/>
            <person name="Oren A."/>
            <person name="Chaudhuri R.R."/>
            <person name="La Ragione R."/>
            <person name="Hildebrand F."/>
            <person name="Pallen M.J."/>
        </authorList>
    </citation>
    <scope>NUCLEOTIDE SEQUENCE</scope>
    <source>
        <strain evidence="1">ChiBcec8-13705</strain>
    </source>
</reference>
<comment type="caution">
    <text evidence="1">The sequence shown here is derived from an EMBL/GenBank/DDBJ whole genome shotgun (WGS) entry which is preliminary data.</text>
</comment>